<evidence type="ECO:0000313" key="2">
    <source>
        <dbReference type="EMBL" id="CAI5782222.1"/>
    </source>
</evidence>
<reference evidence="2" key="1">
    <citation type="submission" date="2022-12" db="EMBL/GenBank/DDBJ databases">
        <authorList>
            <person name="Alioto T."/>
            <person name="Alioto T."/>
            <person name="Gomez Garrido J."/>
        </authorList>
    </citation>
    <scope>NUCLEOTIDE SEQUENCE</scope>
</reference>
<dbReference type="EMBL" id="OX395133">
    <property type="protein sequence ID" value="CAI5782222.1"/>
    <property type="molecule type" value="Genomic_DNA"/>
</dbReference>
<evidence type="ECO:0000256" key="1">
    <source>
        <dbReference type="SAM" id="MobiDB-lite"/>
    </source>
</evidence>
<name>A0AA35KQ12_9SAUR</name>
<accession>A0AA35KQ12</accession>
<gene>
    <name evidence="2" type="ORF">PODLI_1B007240</name>
</gene>
<evidence type="ECO:0000313" key="3">
    <source>
        <dbReference type="Proteomes" id="UP001178461"/>
    </source>
</evidence>
<organism evidence="2 3">
    <name type="scientific">Podarcis lilfordi</name>
    <name type="common">Lilford's wall lizard</name>
    <dbReference type="NCBI Taxonomy" id="74358"/>
    <lineage>
        <taxon>Eukaryota</taxon>
        <taxon>Metazoa</taxon>
        <taxon>Chordata</taxon>
        <taxon>Craniata</taxon>
        <taxon>Vertebrata</taxon>
        <taxon>Euteleostomi</taxon>
        <taxon>Lepidosauria</taxon>
        <taxon>Squamata</taxon>
        <taxon>Bifurcata</taxon>
        <taxon>Unidentata</taxon>
        <taxon>Episquamata</taxon>
        <taxon>Laterata</taxon>
        <taxon>Lacertibaenia</taxon>
        <taxon>Lacertidae</taxon>
        <taxon>Podarcis</taxon>
    </lineage>
</organism>
<proteinExistence type="predicted"/>
<dbReference type="Proteomes" id="UP001178461">
    <property type="component" value="Chromosome 8"/>
</dbReference>
<dbReference type="AlphaFoldDB" id="A0AA35KQ12"/>
<protein>
    <submittedName>
        <fullName evidence="2">Uncharacterized protein</fullName>
    </submittedName>
</protein>
<feature type="region of interest" description="Disordered" evidence="1">
    <location>
        <begin position="1"/>
        <end position="22"/>
    </location>
</feature>
<keyword evidence="3" id="KW-1185">Reference proteome</keyword>
<sequence>MADELNKNRVTPTGRGWRRRRGPGLVPAEALLWEADGRQYQAGIRAMGTVEGDKAPLPIGGAAEQIGANVSRSKIGVLGYEGQG</sequence>